<accession>A0AAD5M3S5</accession>
<evidence type="ECO:0000313" key="2">
    <source>
        <dbReference type="Proteomes" id="UP001209570"/>
    </source>
</evidence>
<dbReference type="PANTHER" id="PTHR46586:SF3">
    <property type="entry name" value="ANKYRIN REPEAT-CONTAINING PROTEIN"/>
    <property type="match status" value="1"/>
</dbReference>
<dbReference type="InterPro" id="IPR036770">
    <property type="entry name" value="Ankyrin_rpt-contain_sf"/>
</dbReference>
<organism evidence="1 2">
    <name type="scientific">Pythium insidiosum</name>
    <name type="common">Pythiosis disease agent</name>
    <dbReference type="NCBI Taxonomy" id="114742"/>
    <lineage>
        <taxon>Eukaryota</taxon>
        <taxon>Sar</taxon>
        <taxon>Stramenopiles</taxon>
        <taxon>Oomycota</taxon>
        <taxon>Peronosporomycetes</taxon>
        <taxon>Pythiales</taxon>
        <taxon>Pythiaceae</taxon>
        <taxon>Pythium</taxon>
    </lineage>
</organism>
<evidence type="ECO:0000313" key="1">
    <source>
        <dbReference type="EMBL" id="KAJ0401201.1"/>
    </source>
</evidence>
<name>A0AAD5M3S5_PYTIN</name>
<dbReference type="AlphaFoldDB" id="A0AAD5M3S5"/>
<dbReference type="EMBL" id="JAKCXM010000134">
    <property type="protein sequence ID" value="KAJ0401201.1"/>
    <property type="molecule type" value="Genomic_DNA"/>
</dbReference>
<dbReference type="Gene3D" id="1.25.40.20">
    <property type="entry name" value="Ankyrin repeat-containing domain"/>
    <property type="match status" value="1"/>
</dbReference>
<reference evidence="1" key="1">
    <citation type="submission" date="2021-12" db="EMBL/GenBank/DDBJ databases">
        <title>Prjna785345.</title>
        <authorList>
            <person name="Rujirawat T."/>
            <person name="Krajaejun T."/>
        </authorList>
    </citation>
    <scope>NUCLEOTIDE SEQUENCE</scope>
    <source>
        <strain evidence="1">Pi057C3</strain>
    </source>
</reference>
<dbReference type="InterPro" id="IPR052050">
    <property type="entry name" value="SecEffector_AnkRepeat"/>
</dbReference>
<dbReference type="Proteomes" id="UP001209570">
    <property type="component" value="Unassembled WGS sequence"/>
</dbReference>
<keyword evidence="2" id="KW-1185">Reference proteome</keyword>
<dbReference type="PANTHER" id="PTHR46586">
    <property type="entry name" value="ANKYRIN REPEAT-CONTAINING PROTEIN"/>
    <property type="match status" value="1"/>
</dbReference>
<comment type="caution">
    <text evidence="1">The sequence shown here is derived from an EMBL/GenBank/DDBJ whole genome shotgun (WGS) entry which is preliminary data.</text>
</comment>
<proteinExistence type="predicted"/>
<sequence>MNLAQEPQVIQDLVAFCVPKRMEHVPGIVARRAVQLGMYMVAGWLRAKPRTTLTDDDMKDPFRRGDISGHVSMVVDDDNDDPESDVWSLHEWMLEYPLTRSNLIDRTPMFATDWLIYECLASDLYEGVRYFRPLSAKLWYDGVMQDLPDSIRDFVKDAQIPGLLPRLAIMRGERDVLAPLHSMSQNPAYQHRQDLDFSSAMYDAAVEGCVDMLQFLHELPGMTCRCDTMAVAVRSGWADVVDWLAKNRPESALGLTTVDVDYAVQCGFDEVVRLIRDVHQLEVKTDSTRANVSSITMGAYLSVVNDTPDAWQCKVGPDEQALKIFTVVITAILAAIGAAASNSAGSSLGATTGTAGALAAALTSSGMIQVMGVGFDQLKKVTNASEPIDKAVSIIGPVSKFALSMANGITNELQKKSYVTIEAGKKHRFGPMTLSLWQQSACMRSIVVDTKTVQTETVYMRPIFSGSTANSNRDHSIQWWINKDGTERSTVEAKEGARRALEEDDVVERLLIFPNGTIIDENSYKVVDVETLN</sequence>
<gene>
    <name evidence="1" type="ORF">P43SY_007620</name>
</gene>
<protein>
    <submittedName>
        <fullName evidence="1">Uncharacterized protein</fullName>
    </submittedName>
</protein>